<dbReference type="SMART" id="SM00636">
    <property type="entry name" value="Glyco_18"/>
    <property type="match status" value="1"/>
</dbReference>
<dbReference type="InterPro" id="IPR036779">
    <property type="entry name" value="LysM_dom_sf"/>
</dbReference>
<dbReference type="InterPro" id="IPR041704">
    <property type="entry name" value="CFLE_GH18"/>
</dbReference>
<dbReference type="PROSITE" id="PS51910">
    <property type="entry name" value="GH18_2"/>
    <property type="match status" value="1"/>
</dbReference>
<keyword evidence="1 5" id="KW-0378">Hydrolase</keyword>
<dbReference type="InterPro" id="IPR018392">
    <property type="entry name" value="LysM"/>
</dbReference>
<dbReference type="Gene3D" id="3.20.20.80">
    <property type="entry name" value="Glycosidases"/>
    <property type="match status" value="1"/>
</dbReference>
<dbReference type="Proteomes" id="UP001597301">
    <property type="component" value="Unassembled WGS sequence"/>
</dbReference>
<sequence>MFIYVVKLGDSLFSIAAKYRITMDSLRIINGLRTDRLVPGQDLLIPSNVYIVQPGDSLFTIARSAFISADSIRLYNGLESDDLAVGMELYLPPREKYPEEGLSYVTPSSPAQNVLNIETFAPIIQNFGVFEYHMLPDGSLSTLDDEQLISLIWNNGSSPIAVITNLTEAGFSSQLTFQVLNNPSLRQRVIENIYHLVKSKNYAGVNVDFEQVSESERDLYSGFLAELRRRLQPEGFTLSAAVPAKTSEDIPWLRGFDYGGIGAAVDFVFIMAYDWHEAGSAPGPVAPITEVRKTINYALTKMSRDKIVLGVPRYGYNWTMTNGEVAGASAFSVSNAYATAMKYQVPISYSEEYQQPHFTYWDETGRRHIVWFEDVRARAAKYQLVIDYGLRGVGAWQLGLHFPQSGYLFREFFSKRS</sequence>
<dbReference type="CDD" id="cd00118">
    <property type="entry name" value="LysM"/>
    <property type="match status" value="2"/>
</dbReference>
<evidence type="ECO:0000256" key="2">
    <source>
        <dbReference type="ARBA" id="ARBA00023295"/>
    </source>
</evidence>
<dbReference type="InterPro" id="IPR017853">
    <property type="entry name" value="GH"/>
</dbReference>
<dbReference type="Gene3D" id="3.10.50.10">
    <property type="match status" value="1"/>
</dbReference>
<dbReference type="SUPFAM" id="SSF54106">
    <property type="entry name" value="LysM domain"/>
    <property type="match status" value="2"/>
</dbReference>
<dbReference type="GO" id="GO:0016787">
    <property type="term" value="F:hydrolase activity"/>
    <property type="evidence" value="ECO:0007669"/>
    <property type="project" value="UniProtKB-KW"/>
</dbReference>
<dbReference type="Pfam" id="PF01476">
    <property type="entry name" value="LysM"/>
    <property type="match status" value="2"/>
</dbReference>
<organism evidence="5 6">
    <name type="scientific">Siminovitchia sediminis</name>
    <dbReference type="NCBI Taxonomy" id="1274353"/>
    <lineage>
        <taxon>Bacteria</taxon>
        <taxon>Bacillati</taxon>
        <taxon>Bacillota</taxon>
        <taxon>Bacilli</taxon>
        <taxon>Bacillales</taxon>
        <taxon>Bacillaceae</taxon>
        <taxon>Siminovitchia</taxon>
    </lineage>
</organism>
<reference evidence="6" key="1">
    <citation type="journal article" date="2019" name="Int. J. Syst. Evol. Microbiol.">
        <title>The Global Catalogue of Microorganisms (GCM) 10K type strain sequencing project: providing services to taxonomists for standard genome sequencing and annotation.</title>
        <authorList>
            <consortium name="The Broad Institute Genomics Platform"/>
            <consortium name="The Broad Institute Genome Sequencing Center for Infectious Disease"/>
            <person name="Wu L."/>
            <person name="Ma J."/>
        </authorList>
    </citation>
    <scope>NUCLEOTIDE SEQUENCE [LARGE SCALE GENOMIC DNA]</scope>
    <source>
        <strain evidence="6">CGMCC 1.12295</strain>
    </source>
</reference>
<dbReference type="CDD" id="cd02874">
    <property type="entry name" value="GH18_CFLE_spore_hydrolase"/>
    <property type="match status" value="1"/>
</dbReference>
<dbReference type="PANTHER" id="PTHR46066">
    <property type="entry name" value="CHITINASE DOMAIN-CONTAINING PROTEIN 1 FAMILY MEMBER"/>
    <property type="match status" value="1"/>
</dbReference>
<dbReference type="RefSeq" id="WP_380773044.1">
    <property type="nucleotide sequence ID" value="NZ_JBHUEO010000013.1"/>
</dbReference>
<name>A0ABW4KJT2_9BACI</name>
<dbReference type="InterPro" id="IPR001223">
    <property type="entry name" value="Glyco_hydro18_cat"/>
</dbReference>
<evidence type="ECO:0000259" key="4">
    <source>
        <dbReference type="PROSITE" id="PS51910"/>
    </source>
</evidence>
<feature type="domain" description="GH18" evidence="4">
    <location>
        <begin position="99"/>
        <end position="417"/>
    </location>
</feature>
<proteinExistence type="predicted"/>
<gene>
    <name evidence="5" type="ORF">ACFSCZ_06675</name>
</gene>
<keyword evidence="2" id="KW-0326">Glycosidase</keyword>
<evidence type="ECO:0000313" key="5">
    <source>
        <dbReference type="EMBL" id="MFD1706438.1"/>
    </source>
</evidence>
<dbReference type="InterPro" id="IPR011583">
    <property type="entry name" value="Chitinase_II/V-like_cat"/>
</dbReference>
<protein>
    <submittedName>
        <fullName evidence="5">Glycosyl hydrolase family 18 protein</fullName>
    </submittedName>
</protein>
<evidence type="ECO:0000313" key="6">
    <source>
        <dbReference type="Proteomes" id="UP001597301"/>
    </source>
</evidence>
<accession>A0ABW4KJT2</accession>
<evidence type="ECO:0000256" key="1">
    <source>
        <dbReference type="ARBA" id="ARBA00022801"/>
    </source>
</evidence>
<feature type="domain" description="LysM" evidence="3">
    <location>
        <begin position="48"/>
        <end position="91"/>
    </location>
</feature>
<dbReference type="InterPro" id="IPR029070">
    <property type="entry name" value="Chitinase_insertion_sf"/>
</dbReference>
<feature type="domain" description="LysM" evidence="3">
    <location>
        <begin position="2"/>
        <end position="45"/>
    </location>
</feature>
<dbReference type="Pfam" id="PF00704">
    <property type="entry name" value="Glyco_hydro_18"/>
    <property type="match status" value="1"/>
</dbReference>
<dbReference type="PROSITE" id="PS51782">
    <property type="entry name" value="LYSM"/>
    <property type="match status" value="2"/>
</dbReference>
<dbReference type="SMART" id="SM00257">
    <property type="entry name" value="LysM"/>
    <property type="match status" value="2"/>
</dbReference>
<dbReference type="Gene3D" id="3.10.350.10">
    <property type="entry name" value="LysM domain"/>
    <property type="match status" value="2"/>
</dbReference>
<dbReference type="SUPFAM" id="SSF51445">
    <property type="entry name" value="(Trans)glycosidases"/>
    <property type="match status" value="1"/>
</dbReference>
<dbReference type="EMBL" id="JBHUEO010000013">
    <property type="protein sequence ID" value="MFD1706438.1"/>
    <property type="molecule type" value="Genomic_DNA"/>
</dbReference>
<keyword evidence="6" id="KW-1185">Reference proteome</keyword>
<dbReference type="PANTHER" id="PTHR46066:SF2">
    <property type="entry name" value="CHITINASE DOMAIN-CONTAINING PROTEIN 1"/>
    <property type="match status" value="1"/>
</dbReference>
<evidence type="ECO:0000259" key="3">
    <source>
        <dbReference type="PROSITE" id="PS51782"/>
    </source>
</evidence>
<comment type="caution">
    <text evidence="5">The sequence shown here is derived from an EMBL/GenBank/DDBJ whole genome shotgun (WGS) entry which is preliminary data.</text>
</comment>